<dbReference type="PANTHER" id="PTHR22953">
    <property type="entry name" value="ACID PHOSPHATASE RELATED"/>
    <property type="match status" value="1"/>
</dbReference>
<dbReference type="GO" id="GO:0003993">
    <property type="term" value="F:acid phosphatase activity"/>
    <property type="evidence" value="ECO:0007669"/>
    <property type="project" value="InterPro"/>
</dbReference>
<dbReference type="RefSeq" id="WP_070561968.1">
    <property type="nucleotide sequence ID" value="NZ_CP069793.1"/>
</dbReference>
<evidence type="ECO:0000256" key="1">
    <source>
        <dbReference type="ARBA" id="ARBA00022729"/>
    </source>
</evidence>
<name>A0A2X2IQ80_SPHMU</name>
<proteinExistence type="predicted"/>
<dbReference type="InterPro" id="IPR004843">
    <property type="entry name" value="Calcineurin-like_PHP"/>
</dbReference>
<evidence type="ECO:0000313" key="4">
    <source>
        <dbReference type="Proteomes" id="UP000251241"/>
    </source>
</evidence>
<evidence type="ECO:0000259" key="2">
    <source>
        <dbReference type="Pfam" id="PF00149"/>
    </source>
</evidence>
<sequence>MNFNRRRFLEVLALAGITLPNISVAQEKEANEAEGEFSFLVPAYLQNQTETGVSIFTILSKEAFAWLEILDNAGNVHKKIYQSEDGMINANTDFFHFTIEDAPRSFRYRIKAKEVQKFDPYKIVYGQEIETPIFEAKLAKSDQEQIRCLVYNDVHEEKSSYHDLIPNQDIAPYDFFVMNGDSFHYVTNQQDITEKLLKPIEFFATSKPFIMNRGNHETRGSFARNFKRYFGYPDNKYYQAFKRGPIFWIMLDSGEDKPDNHEVYAGTVDYDNYRKEQAQWLEQVLQSKERKRAQHTVVISHIPIFHSDDWHGTLDNRACFHPLFQKYKIDAMISGHTHQYGYYPADKDHNYPVFIGGGPKAGKRTIIDVAGNNKSLNIRMTRDDGTELGLFKK</sequence>
<dbReference type="Pfam" id="PF00149">
    <property type="entry name" value="Metallophos"/>
    <property type="match status" value="1"/>
</dbReference>
<organism evidence="3 4">
    <name type="scientific">Sphingobacterium multivorum</name>
    <dbReference type="NCBI Taxonomy" id="28454"/>
    <lineage>
        <taxon>Bacteria</taxon>
        <taxon>Pseudomonadati</taxon>
        <taxon>Bacteroidota</taxon>
        <taxon>Sphingobacteriia</taxon>
        <taxon>Sphingobacteriales</taxon>
        <taxon>Sphingobacteriaceae</taxon>
        <taxon>Sphingobacterium</taxon>
    </lineage>
</organism>
<dbReference type="InterPro" id="IPR039331">
    <property type="entry name" value="PAPs-like"/>
</dbReference>
<dbReference type="InterPro" id="IPR029052">
    <property type="entry name" value="Metallo-depent_PP-like"/>
</dbReference>
<dbReference type="PANTHER" id="PTHR22953:SF153">
    <property type="entry name" value="PURPLE ACID PHOSPHATASE"/>
    <property type="match status" value="1"/>
</dbReference>
<dbReference type="GeneID" id="97178666"/>
<dbReference type="AlphaFoldDB" id="A0A2X2IQ80"/>
<gene>
    <name evidence="3" type="ORF">NCTC11343_00917</name>
</gene>
<reference evidence="3 4" key="1">
    <citation type="submission" date="2018-06" db="EMBL/GenBank/DDBJ databases">
        <authorList>
            <consortium name="Pathogen Informatics"/>
            <person name="Doyle S."/>
        </authorList>
    </citation>
    <scope>NUCLEOTIDE SEQUENCE [LARGE SCALE GENOMIC DNA]</scope>
    <source>
        <strain evidence="3 4">NCTC11343</strain>
    </source>
</reference>
<dbReference type="EMBL" id="UAUU01000002">
    <property type="protein sequence ID" value="SPZ84377.1"/>
    <property type="molecule type" value="Genomic_DNA"/>
</dbReference>
<protein>
    <submittedName>
        <fullName evidence="3">Calcineurin-like phosphoesterase</fullName>
    </submittedName>
</protein>
<feature type="domain" description="Calcineurin-like phosphoesterase" evidence="2">
    <location>
        <begin position="147"/>
        <end position="340"/>
    </location>
</feature>
<dbReference type="Proteomes" id="UP000251241">
    <property type="component" value="Unassembled WGS sequence"/>
</dbReference>
<accession>A0A2X2IQ80</accession>
<dbReference type="SUPFAM" id="SSF56300">
    <property type="entry name" value="Metallo-dependent phosphatases"/>
    <property type="match status" value="1"/>
</dbReference>
<keyword evidence="1" id="KW-0732">Signal</keyword>
<evidence type="ECO:0000313" key="3">
    <source>
        <dbReference type="EMBL" id="SPZ84377.1"/>
    </source>
</evidence>
<dbReference type="Gene3D" id="3.60.21.10">
    <property type="match status" value="1"/>
</dbReference>